<evidence type="ECO:0008006" key="4">
    <source>
        <dbReference type="Google" id="ProtNLM"/>
    </source>
</evidence>
<dbReference type="InParanoid" id="A0A1E7EJC5"/>
<dbReference type="AlphaFoldDB" id="A0A1E7EJC5"/>
<name>A0A1E7EJC5_9STRA</name>
<gene>
    <name evidence="2" type="ORF">FRACYDRAFT_257009</name>
</gene>
<evidence type="ECO:0000313" key="3">
    <source>
        <dbReference type="Proteomes" id="UP000095751"/>
    </source>
</evidence>
<evidence type="ECO:0000313" key="2">
    <source>
        <dbReference type="EMBL" id="OEU06006.1"/>
    </source>
</evidence>
<feature type="compositionally biased region" description="Low complexity" evidence="1">
    <location>
        <begin position="221"/>
        <end position="230"/>
    </location>
</feature>
<reference evidence="2 3" key="1">
    <citation type="submission" date="2016-09" db="EMBL/GenBank/DDBJ databases">
        <title>Extensive genetic diversity and differential bi-allelic expression allows diatom success in the polar Southern Ocean.</title>
        <authorList>
            <consortium name="DOE Joint Genome Institute"/>
            <person name="Mock T."/>
            <person name="Otillar R.P."/>
            <person name="Strauss J."/>
            <person name="Dupont C."/>
            <person name="Frickenhaus S."/>
            <person name="Maumus F."/>
            <person name="Mcmullan M."/>
            <person name="Sanges R."/>
            <person name="Schmutz J."/>
            <person name="Toseland A."/>
            <person name="Valas R."/>
            <person name="Veluchamy A."/>
            <person name="Ward B.J."/>
            <person name="Allen A."/>
            <person name="Barry K."/>
            <person name="Falciatore A."/>
            <person name="Ferrante M."/>
            <person name="Fortunato A.E."/>
            <person name="Gloeckner G."/>
            <person name="Gruber A."/>
            <person name="Hipkin R."/>
            <person name="Janech M."/>
            <person name="Kroth P."/>
            <person name="Leese F."/>
            <person name="Lindquist E."/>
            <person name="Lyon B.R."/>
            <person name="Martin J."/>
            <person name="Mayer C."/>
            <person name="Parker M."/>
            <person name="Quesneville H."/>
            <person name="Raymond J."/>
            <person name="Uhlig C."/>
            <person name="Valentin K.U."/>
            <person name="Worden A.Z."/>
            <person name="Armbrust E.V."/>
            <person name="Bowler C."/>
            <person name="Green B."/>
            <person name="Moulton V."/>
            <person name="Van Oosterhout C."/>
            <person name="Grigoriev I."/>
        </authorList>
    </citation>
    <scope>NUCLEOTIDE SEQUENCE [LARGE SCALE GENOMIC DNA]</scope>
    <source>
        <strain evidence="2 3">CCMP1102</strain>
    </source>
</reference>
<feature type="region of interest" description="Disordered" evidence="1">
    <location>
        <begin position="15"/>
        <end position="41"/>
    </location>
</feature>
<proteinExistence type="predicted"/>
<organism evidence="2 3">
    <name type="scientific">Fragilariopsis cylindrus CCMP1102</name>
    <dbReference type="NCBI Taxonomy" id="635003"/>
    <lineage>
        <taxon>Eukaryota</taxon>
        <taxon>Sar</taxon>
        <taxon>Stramenopiles</taxon>
        <taxon>Ochrophyta</taxon>
        <taxon>Bacillariophyta</taxon>
        <taxon>Bacillariophyceae</taxon>
        <taxon>Bacillariophycidae</taxon>
        <taxon>Bacillariales</taxon>
        <taxon>Bacillariaceae</taxon>
        <taxon>Fragilariopsis</taxon>
    </lineage>
</organism>
<feature type="region of interest" description="Disordered" evidence="1">
    <location>
        <begin position="171"/>
        <end position="230"/>
    </location>
</feature>
<dbReference type="EMBL" id="KV784436">
    <property type="protein sequence ID" value="OEU06006.1"/>
    <property type="molecule type" value="Genomic_DNA"/>
</dbReference>
<protein>
    <recommendedName>
        <fullName evidence="4">Sulfotransferase domain-containing protein</fullName>
    </recommendedName>
</protein>
<accession>A0A1E7EJC5</accession>
<dbReference type="KEGG" id="fcy:FRACYDRAFT_257009"/>
<evidence type="ECO:0000256" key="1">
    <source>
        <dbReference type="SAM" id="MobiDB-lite"/>
    </source>
</evidence>
<keyword evidence="3" id="KW-1185">Reference proteome</keyword>
<sequence length="302" mass="34351">MCSTIRDAFNNKLEHCGLSTPMTPEPEPVPTTNTNTDTDTTHHPVVVVDSVVDSDSDSDSFTEQQQQIGGYNNNTLPIKILQKIPLKEQIQLNTLKRRMIQRFQEKNVIGRCTEARRNPELRYNHSMYLTEDHYTTVLIVRDPFERAYSAYKNSDSNINISLNNDDDDGGDLMGFKNGIPKEHINSSSSASKNNNANGSSSSRSSKRKHSGRLQQQKDDNNATITTTTTIDNNNSDRILKLFESISSKTMNQLAIFYKDDLKLWQELLDYGTPRSSSPGEEITLYDYYLLSDQKQIKLERKL</sequence>
<feature type="compositionally biased region" description="Low complexity" evidence="1">
    <location>
        <begin position="185"/>
        <end position="203"/>
    </location>
</feature>
<feature type="compositionally biased region" description="Low complexity" evidence="1">
    <location>
        <begin position="30"/>
        <end position="41"/>
    </location>
</feature>
<dbReference type="Proteomes" id="UP000095751">
    <property type="component" value="Unassembled WGS sequence"/>
</dbReference>
<dbReference type="OrthoDB" id="2019940at2759"/>